<keyword evidence="3" id="KW-1185">Reference proteome</keyword>
<sequence>MESVSSPVSMVKQHVFNKLIFDQLLLETENEKRSEMKTFYGLLSSNVVGYLEKQEVLLMKALGKNYDNQLIPKCVISLKNVLKTITTQQPIFSMWQAAFLFFTLDISGISGGNIYRNGWDHVQEREPVHYQPAYYEQFGPLLNEWNSYQDQLRQEVVPINGMNWPPFILTNNAAEQHHVNHHPNPPVVYKEWTTESYPEGYKHTTESPIKTKTTTEAPETTSKKKHHGHFFFKFTTTKSPKITPITMKSDHHVHSGKDKHNHDVLVDKKNEHENAKKPLIFRWPTVKPFKHEKDDKHHEASHVNKVHEIPDKINEEVDEKMHAIKDLLDNTVETINKQAEAIYNNIGKESSKLIEKIDDKIKIIEKKLEELKTVKKVDGDYKELVDEVRSISDNQSPKPNIVHSEMGEKLRSLELLNAEAELRTDLKTSISDAVKNAQEKFNKLIDDKVYKINKKIYEITHKFDVAFEKINEALSKIPKPTFKPKPVKHEYHEYYEEKYPTPVYKPKPTTKKPHKIHASLIHKSTHKTTEAPPPAEELTEKYTSPIKWKSKTTISNTDDQTTPEYFKYTIPTPLYKEKNFEDILSRMDMNIDNLSIVDNARDDSDKSIDESVKIESSNTDGENKQQDRKSEQGVAAIEKQAKEINDDSYTDNDEIRSLDDDFEEAAIDEDEDSQLNQASQAGSFRFDELEVIQLIPVIIEQLRKGHVSESERVILEGIFGDLWPFLEAESQRDESVEINPLLRTLLQSDEVRLAKRDITKQIGNDIFKNSVRRVYRGDGKAQTKPYISLDDDRKLLSPSERLMNMVAAIVHKANVLEKSQRKIKQKRKYLRKKNKNPLGIVTVEKPRQRFMERLLSVNRMKRSLIKFSSDIADMKALLDKVNEADDAEEDEFDLEIDENDSNEYLNDYMNDDYYYDDAEYQISPIASNRLSWGKYSNDYENGSINEFIRRARQRDLLEKSDENEMFNDSYEDDDDDDYY</sequence>
<reference evidence="2 3" key="1">
    <citation type="submission" date="2015-04" db="EMBL/GenBank/DDBJ databases">
        <authorList>
            <person name="Syromyatnikov M.Y."/>
            <person name="Popov V.N."/>
        </authorList>
    </citation>
    <scope>NUCLEOTIDE SEQUENCE [LARGE SCALE GENOMIC DNA]</scope>
</reference>
<feature type="compositionally biased region" description="Basic and acidic residues" evidence="1">
    <location>
        <begin position="621"/>
        <end position="631"/>
    </location>
</feature>
<feature type="region of interest" description="Disordered" evidence="1">
    <location>
        <begin position="959"/>
        <end position="979"/>
    </location>
</feature>
<feature type="region of interest" description="Disordered" evidence="1">
    <location>
        <begin position="601"/>
        <end position="632"/>
    </location>
</feature>
<feature type="compositionally biased region" description="Basic and acidic residues" evidence="1">
    <location>
        <begin position="601"/>
        <end position="613"/>
    </location>
</feature>
<dbReference type="AlphaFoldDB" id="A0A1J1IRI3"/>
<dbReference type="OrthoDB" id="7740656at2759"/>
<name>A0A1J1IRI3_9DIPT</name>
<gene>
    <name evidence="2" type="ORF">CLUMA_CG016117</name>
</gene>
<evidence type="ECO:0000256" key="1">
    <source>
        <dbReference type="SAM" id="MobiDB-lite"/>
    </source>
</evidence>
<organism evidence="2 3">
    <name type="scientific">Clunio marinus</name>
    <dbReference type="NCBI Taxonomy" id="568069"/>
    <lineage>
        <taxon>Eukaryota</taxon>
        <taxon>Metazoa</taxon>
        <taxon>Ecdysozoa</taxon>
        <taxon>Arthropoda</taxon>
        <taxon>Hexapoda</taxon>
        <taxon>Insecta</taxon>
        <taxon>Pterygota</taxon>
        <taxon>Neoptera</taxon>
        <taxon>Endopterygota</taxon>
        <taxon>Diptera</taxon>
        <taxon>Nematocera</taxon>
        <taxon>Chironomoidea</taxon>
        <taxon>Chironomidae</taxon>
        <taxon>Clunio</taxon>
    </lineage>
</organism>
<evidence type="ECO:0000313" key="2">
    <source>
        <dbReference type="EMBL" id="CRL02843.1"/>
    </source>
</evidence>
<feature type="compositionally biased region" description="Acidic residues" evidence="1">
    <location>
        <begin position="963"/>
        <end position="979"/>
    </location>
</feature>
<evidence type="ECO:0000313" key="3">
    <source>
        <dbReference type="Proteomes" id="UP000183832"/>
    </source>
</evidence>
<protein>
    <submittedName>
        <fullName evidence="2">CLUMA_CG016117, isoform A</fullName>
    </submittedName>
</protein>
<dbReference type="EMBL" id="CVRI01000058">
    <property type="protein sequence ID" value="CRL02843.1"/>
    <property type="molecule type" value="Genomic_DNA"/>
</dbReference>
<feature type="compositionally biased region" description="Low complexity" evidence="1">
    <location>
        <begin position="206"/>
        <end position="220"/>
    </location>
</feature>
<feature type="region of interest" description="Disordered" evidence="1">
    <location>
        <begin position="200"/>
        <end position="226"/>
    </location>
</feature>
<proteinExistence type="predicted"/>
<accession>A0A1J1IRI3</accession>
<dbReference type="Proteomes" id="UP000183832">
    <property type="component" value="Unassembled WGS sequence"/>
</dbReference>